<evidence type="ECO:0000256" key="1">
    <source>
        <dbReference type="SAM" id="MobiDB-lite"/>
    </source>
</evidence>
<evidence type="ECO:0000313" key="4">
    <source>
        <dbReference type="RefSeq" id="XP_071914314.1"/>
    </source>
</evidence>
<reference evidence="4 5" key="1">
    <citation type="submission" date="2025-05" db="UniProtKB">
        <authorList>
            <consortium name="RefSeq"/>
        </authorList>
    </citation>
    <scope>IDENTIFICATION</scope>
    <source>
        <tissue evidence="4 5">Leaves</tissue>
    </source>
</reference>
<accession>A0ABM4V448</accession>
<dbReference type="Proteomes" id="UP001652660">
    <property type="component" value="Chromosome 7c"/>
</dbReference>
<evidence type="ECO:0000259" key="2">
    <source>
        <dbReference type="PROSITE" id="PS51297"/>
    </source>
</evidence>
<proteinExistence type="predicted"/>
<keyword evidence="3" id="KW-1185">Reference proteome</keyword>
<sequence length="200" mass="22977">MQKLELSSSQALASSMNMQTPVTIMFFPLPGSMKSVLERYSKAKEERHQLLSPPSEVKFWQREATILRQQLHNLQEIHRQLMGEELYGLSVKDLQGLENQLEMSLRGIRMKKEQILTDEIRELHRKGCLIHQENVELYKKAYSTTNSNATHGNTITPYGFAITEEQHAPIHLQLSQPESQNFVTSEGTSESRIMDKNPLV</sequence>
<dbReference type="GeneID" id="113700185"/>
<dbReference type="RefSeq" id="XP_071914314.1">
    <property type="nucleotide sequence ID" value="XM_072058213.1"/>
</dbReference>
<name>A0ABM4V448_COFAR</name>
<dbReference type="RefSeq" id="XP_071914315.1">
    <property type="nucleotide sequence ID" value="XM_072058214.1"/>
</dbReference>
<feature type="domain" description="K-box" evidence="2">
    <location>
        <begin position="57"/>
        <end position="148"/>
    </location>
</feature>
<dbReference type="InterPro" id="IPR002487">
    <property type="entry name" value="TF_Kbox"/>
</dbReference>
<evidence type="ECO:0000313" key="5">
    <source>
        <dbReference type="RefSeq" id="XP_071914315.1"/>
    </source>
</evidence>
<evidence type="ECO:0000313" key="3">
    <source>
        <dbReference type="Proteomes" id="UP001652660"/>
    </source>
</evidence>
<feature type="compositionally biased region" description="Polar residues" evidence="1">
    <location>
        <begin position="177"/>
        <end position="191"/>
    </location>
</feature>
<organism evidence="3 4">
    <name type="scientific">Coffea arabica</name>
    <name type="common">Arabian coffee</name>
    <dbReference type="NCBI Taxonomy" id="13443"/>
    <lineage>
        <taxon>Eukaryota</taxon>
        <taxon>Viridiplantae</taxon>
        <taxon>Streptophyta</taxon>
        <taxon>Embryophyta</taxon>
        <taxon>Tracheophyta</taxon>
        <taxon>Spermatophyta</taxon>
        <taxon>Magnoliopsida</taxon>
        <taxon>eudicotyledons</taxon>
        <taxon>Gunneridae</taxon>
        <taxon>Pentapetalae</taxon>
        <taxon>asterids</taxon>
        <taxon>lamiids</taxon>
        <taxon>Gentianales</taxon>
        <taxon>Rubiaceae</taxon>
        <taxon>Ixoroideae</taxon>
        <taxon>Gardenieae complex</taxon>
        <taxon>Bertiereae - Coffeeae clade</taxon>
        <taxon>Coffeeae</taxon>
        <taxon>Coffea</taxon>
    </lineage>
</organism>
<dbReference type="PROSITE" id="PS51297">
    <property type="entry name" value="K_BOX"/>
    <property type="match status" value="1"/>
</dbReference>
<protein>
    <submittedName>
        <fullName evidence="4 5">MADS-box transcription factor 27-like isoform X3</fullName>
    </submittedName>
</protein>
<feature type="region of interest" description="Disordered" evidence="1">
    <location>
        <begin position="177"/>
        <end position="200"/>
    </location>
</feature>
<gene>
    <name evidence="4 5" type="primary">LOC113700185</name>
</gene>
<dbReference type="Pfam" id="PF01486">
    <property type="entry name" value="K-box"/>
    <property type="match status" value="1"/>
</dbReference>